<name>A0A835ZIE7_9STRA</name>
<evidence type="ECO:0000313" key="2">
    <source>
        <dbReference type="EMBL" id="KAG5192757.1"/>
    </source>
</evidence>
<feature type="compositionally biased region" description="Low complexity" evidence="1">
    <location>
        <begin position="213"/>
        <end position="222"/>
    </location>
</feature>
<keyword evidence="3" id="KW-1185">Reference proteome</keyword>
<comment type="caution">
    <text evidence="2">The sequence shown here is derived from an EMBL/GenBank/DDBJ whole genome shotgun (WGS) entry which is preliminary data.</text>
</comment>
<gene>
    <name evidence="2" type="ORF">JKP88DRAFT_274700</name>
</gene>
<feature type="compositionally biased region" description="Low complexity" evidence="1">
    <location>
        <begin position="249"/>
        <end position="279"/>
    </location>
</feature>
<proteinExistence type="predicted"/>
<feature type="compositionally biased region" description="Low complexity" evidence="1">
    <location>
        <begin position="146"/>
        <end position="171"/>
    </location>
</feature>
<organism evidence="2 3">
    <name type="scientific">Tribonema minus</name>
    <dbReference type="NCBI Taxonomy" id="303371"/>
    <lineage>
        <taxon>Eukaryota</taxon>
        <taxon>Sar</taxon>
        <taxon>Stramenopiles</taxon>
        <taxon>Ochrophyta</taxon>
        <taxon>PX clade</taxon>
        <taxon>Xanthophyceae</taxon>
        <taxon>Tribonematales</taxon>
        <taxon>Tribonemataceae</taxon>
        <taxon>Tribonema</taxon>
    </lineage>
</organism>
<dbReference type="AlphaFoldDB" id="A0A835ZIE7"/>
<dbReference type="EMBL" id="JAFCMP010000002">
    <property type="protein sequence ID" value="KAG5192757.1"/>
    <property type="molecule type" value="Genomic_DNA"/>
</dbReference>
<accession>A0A835ZIE7</accession>
<reference evidence="2" key="1">
    <citation type="submission" date="2021-02" db="EMBL/GenBank/DDBJ databases">
        <title>First Annotated Genome of the Yellow-green Alga Tribonema minus.</title>
        <authorList>
            <person name="Mahan K.M."/>
        </authorList>
    </citation>
    <scope>NUCLEOTIDE SEQUENCE</scope>
    <source>
        <strain evidence="2">UTEX B ZZ1240</strain>
    </source>
</reference>
<protein>
    <submittedName>
        <fullName evidence="2">Uncharacterized protein</fullName>
    </submittedName>
</protein>
<evidence type="ECO:0000313" key="3">
    <source>
        <dbReference type="Proteomes" id="UP000664859"/>
    </source>
</evidence>
<feature type="compositionally biased region" description="Low complexity" evidence="1">
    <location>
        <begin position="187"/>
        <end position="199"/>
    </location>
</feature>
<dbReference type="Proteomes" id="UP000664859">
    <property type="component" value="Unassembled WGS sequence"/>
</dbReference>
<evidence type="ECO:0000256" key="1">
    <source>
        <dbReference type="SAM" id="MobiDB-lite"/>
    </source>
</evidence>
<sequence>MTLLRWYSMEVGPTEAAVYFKPLPSPQAVFGKKGGLVQGFKSKRVDKVFAAHTKKGDVPGNFRLVVRLVADDKQATDHSSSMQVVFDIFNAFFHGSAMEHTKTFNPRFTYLGDDNGDHKLIKHYMNRVAFYDIDNPPEFMPPPAAKPAASGSGSVSGSAKKAKAAATGLPADSPAYQCDASPDKQRTPAPARAAASATKSYEEPGDDPAPSTSESDVAPSDPDASDSDDDDEGGGGGGDDSGDKGCKPLSRSALAALRRSSNTEGGAAASGSAAPSDSGELSDLGHVPAAAAATPPGAASAAAPAAAAPAAAAPAAAAPVAAAAPAAAAAAAVPVPATRTPVSEYTKQILELKRKRGVSFAEAKSMFLELLELQRDLGCSEEEALEIYEDMQAEGGGKRAKN</sequence>
<feature type="compositionally biased region" description="Acidic residues" evidence="1">
    <location>
        <begin position="223"/>
        <end position="233"/>
    </location>
</feature>
<feature type="region of interest" description="Disordered" evidence="1">
    <location>
        <begin position="141"/>
        <end position="319"/>
    </location>
</feature>
<feature type="compositionally biased region" description="Low complexity" evidence="1">
    <location>
        <begin position="287"/>
        <end position="319"/>
    </location>
</feature>